<dbReference type="Pfam" id="PF03417">
    <property type="entry name" value="AAT"/>
    <property type="match status" value="1"/>
</dbReference>
<dbReference type="OMA" id="DKYPIYM"/>
<accession>D2VTP2</accession>
<dbReference type="RefSeq" id="XP_002672431.1">
    <property type="nucleotide sequence ID" value="XM_002672385.1"/>
</dbReference>
<dbReference type="NCBIfam" id="NF040521">
    <property type="entry name" value="C45_proenzyme"/>
    <property type="match status" value="1"/>
</dbReference>
<protein>
    <recommendedName>
        <fullName evidence="1">Peptidase C45 hydrolase domain-containing protein</fullName>
    </recommendedName>
</protein>
<dbReference type="OrthoDB" id="189997at2759"/>
<keyword evidence="3" id="KW-1185">Reference proteome</keyword>
<proteinExistence type="predicted"/>
<dbReference type="PANTHER" id="PTHR34180:SF1">
    <property type="entry name" value="BETA-ALANYL-DOPAMINE_CARCININE HYDROLASE"/>
    <property type="match status" value="1"/>
</dbReference>
<dbReference type="InterPro" id="IPR005079">
    <property type="entry name" value="Peptidase_C45_hydrolase"/>
</dbReference>
<dbReference type="eggNOG" id="ENOG502QU2R">
    <property type="taxonomic scope" value="Eukaryota"/>
</dbReference>
<dbReference type="PANTHER" id="PTHR34180">
    <property type="entry name" value="PEPTIDASE C45"/>
    <property type="match status" value="1"/>
</dbReference>
<name>D2VTP2_NAEGR</name>
<dbReference type="STRING" id="5762.D2VTP2"/>
<dbReference type="KEGG" id="ngr:NAEGRDRAFT_82752"/>
<dbReference type="GeneID" id="8860858"/>
<evidence type="ECO:0000313" key="3">
    <source>
        <dbReference type="Proteomes" id="UP000006671"/>
    </source>
</evidence>
<dbReference type="Gene3D" id="3.60.60.10">
    <property type="entry name" value="Penicillin V Acylase, Chain A"/>
    <property type="match status" value="1"/>
</dbReference>
<dbReference type="InParanoid" id="D2VTP2"/>
<evidence type="ECO:0000259" key="1">
    <source>
        <dbReference type="Pfam" id="PF03417"/>
    </source>
</evidence>
<dbReference type="InterPro" id="IPR047801">
    <property type="entry name" value="Peptidase_C45"/>
</dbReference>
<dbReference type="AlphaFoldDB" id="D2VTP2"/>
<reference evidence="2 3" key="1">
    <citation type="journal article" date="2010" name="Cell">
        <title>The genome of Naegleria gruberi illuminates early eukaryotic versatility.</title>
        <authorList>
            <person name="Fritz-Laylin L.K."/>
            <person name="Prochnik S.E."/>
            <person name="Ginger M.L."/>
            <person name="Dacks J.B."/>
            <person name="Carpenter M.L."/>
            <person name="Field M.C."/>
            <person name="Kuo A."/>
            <person name="Paredez A."/>
            <person name="Chapman J."/>
            <person name="Pham J."/>
            <person name="Shu S."/>
            <person name="Neupane R."/>
            <person name="Cipriano M."/>
            <person name="Mancuso J."/>
            <person name="Tu H."/>
            <person name="Salamov A."/>
            <person name="Lindquist E."/>
            <person name="Shapiro H."/>
            <person name="Lucas S."/>
            <person name="Grigoriev I.V."/>
            <person name="Cande W.Z."/>
            <person name="Fulton C."/>
            <person name="Rokhsar D.S."/>
            <person name="Dawson S.C."/>
        </authorList>
    </citation>
    <scope>NUCLEOTIDE SEQUENCE [LARGE SCALE GENOMIC DNA]</scope>
    <source>
        <strain evidence="2 3">NEG-M</strain>
    </source>
</reference>
<dbReference type="VEuPathDB" id="AmoebaDB:NAEGRDRAFT_82752"/>
<organism evidence="3">
    <name type="scientific">Naegleria gruberi</name>
    <name type="common">Amoeba</name>
    <dbReference type="NCBI Taxonomy" id="5762"/>
    <lineage>
        <taxon>Eukaryota</taxon>
        <taxon>Discoba</taxon>
        <taxon>Heterolobosea</taxon>
        <taxon>Tetramitia</taxon>
        <taxon>Eutetramitia</taxon>
        <taxon>Vahlkampfiidae</taxon>
        <taxon>Naegleria</taxon>
    </lineage>
</organism>
<dbReference type="Proteomes" id="UP000006671">
    <property type="component" value="Unassembled WGS sequence"/>
</dbReference>
<dbReference type="EMBL" id="GG738897">
    <property type="protein sequence ID" value="EFC39687.1"/>
    <property type="molecule type" value="Genomic_DNA"/>
</dbReference>
<feature type="domain" description="Peptidase C45 hydrolase" evidence="1">
    <location>
        <begin position="139"/>
        <end position="383"/>
    </location>
</feature>
<gene>
    <name evidence="2" type="ORF">NAEGRDRAFT_82752</name>
</gene>
<sequence>MKQPQQQKQQTLVGADQIPYFETSCGTHYQIGYEIGNHFKDRIQRMLYNQSLPFQQVILPFSKKAPEIVENLRKLNSLYFPEYFEEIRGIADGANLPTEWIFLLNVGVELENYATGPSGKGDKQCSDVFVSLKNFRTRTAILGHNEDADPYTQDYDYLVKSCIKTNDQAEPFVFVAYHYAGQLPGNAFAWTKYLALSTNAQFPLVLPKAGYGLGRNFVNRKVYESKTIAQVTETLSKFSGMLASGFASNVAPLYDTQSSALYEMRSFENAPRVNNSIAMSMHSILPFNVLSSSGQSFYFHVNMYRNLSVPEFLDPSSVHRTARFNQFTKIETEEQVLALLGDTYDKEFPIYRQPTKTDDASTVATVLFNLITRKVTVYNKNPKTSQPIHHFNWLTRQ</sequence>
<evidence type="ECO:0000313" key="2">
    <source>
        <dbReference type="EMBL" id="EFC39687.1"/>
    </source>
</evidence>
<dbReference type="InterPro" id="IPR047794">
    <property type="entry name" value="C45_proenzyme-like"/>
</dbReference>